<protein>
    <submittedName>
        <fullName evidence="6">Major capsid protein</fullName>
    </submittedName>
</protein>
<dbReference type="Pfam" id="PF02305">
    <property type="entry name" value="Phage_F"/>
    <property type="match status" value="1"/>
</dbReference>
<proteinExistence type="inferred from homology"/>
<dbReference type="InterPro" id="IPR016184">
    <property type="entry name" value="Capsid/spike_ssDNA_virus"/>
</dbReference>
<dbReference type="InterPro" id="IPR037002">
    <property type="entry name" value="Microviridae_protein_F_sf"/>
</dbReference>
<comment type="subcellular location">
    <subcellularLocation>
        <location evidence="1">Virion</location>
    </subcellularLocation>
</comment>
<keyword evidence="3" id="KW-1140">T=1 icosahedral capsid protein</keyword>
<comment type="similarity">
    <text evidence="2">Belongs to the microviridae F protein family.</text>
</comment>
<evidence type="ECO:0000256" key="3">
    <source>
        <dbReference type="ARBA" id="ARBA00022431"/>
    </source>
</evidence>
<keyword evidence="5" id="KW-0946">Virion</keyword>
<name>A0AAU8AXQ9_9VIRU</name>
<keyword evidence="4" id="KW-0167">Capsid protein</keyword>
<dbReference type="SUPFAM" id="SSF88645">
    <property type="entry name" value="ssDNA viruses"/>
    <property type="match status" value="1"/>
</dbReference>
<dbReference type="GO" id="GO:0005198">
    <property type="term" value="F:structural molecule activity"/>
    <property type="evidence" value="ECO:0007669"/>
    <property type="project" value="InterPro"/>
</dbReference>
<organism evidence="6">
    <name type="scientific">Dulem virus 199</name>
    <dbReference type="NCBI Taxonomy" id="3145676"/>
    <lineage>
        <taxon>Viruses</taxon>
        <taxon>Monodnaviria</taxon>
        <taxon>Sangervirae</taxon>
        <taxon>Phixviricota</taxon>
        <taxon>Malgrandaviricetes</taxon>
        <taxon>Petitvirales</taxon>
        <taxon>Microviridae</taxon>
        <taxon>Microvirus</taxon>
    </lineage>
</organism>
<evidence type="ECO:0000256" key="2">
    <source>
        <dbReference type="ARBA" id="ARBA00009963"/>
    </source>
</evidence>
<reference evidence="6" key="1">
    <citation type="submission" date="2024-03" db="EMBL/GenBank/DDBJ databases">
        <title>Diverse circular DNA viruses in blood, oral, and fecal samples of captive lemurs.</title>
        <authorList>
            <person name="Paietta E.N."/>
            <person name="Kraberger S."/>
            <person name="Lund M.C."/>
            <person name="Custer J.M."/>
            <person name="Vargas K.M."/>
            <person name="Ehmke E.E."/>
            <person name="Yoder A.D."/>
            <person name="Varsani A."/>
        </authorList>
    </citation>
    <scope>NUCLEOTIDE SEQUENCE</scope>
    <source>
        <strain evidence="6">Duke_24FF_1082</strain>
    </source>
</reference>
<sequence>MNLSKTANHFSMIPRAEIPRSRFNRSYTYKTTCNSGDLIPFDCDFAYPGDTFDRKVTIFGRLSTPVVPVLDNIWCEYFYFGVPVRLVWNNWQKFNGEQENPGDSTDYLIPQLSSGTTGGFENGSLSDYMGLPTGIPNLSVSSLWHRAYNLIYNEWFRDQNLIDSAEVPKGDNGDSVSIYPIRKRAKQHDYFTSALPWPQKGPGVELPLGTSAPLDAHLTFFHNATMNKTGVPSVELSVPMFRAWGQSEKSLMLSGSDTGGFGSGINPAVTGVSIQGADVYGGDNSSDNGVLVWDYSRSANLATGLGVSGTADLRTATAATINSLRQAFQLQKVYERDARGGTRYTEIIRAHFGVVSPDARLQRPEYLGGGKTRLVINSVAQTASTDSTSPQGNLAAYSYFSKTGRAFIKSFTEHTLILGLINFYTDLSYQQGIPRQFSYLKRFDFYLPAFAFLGEQPVLNKEIFATGTSTDNAVFGYQERWAEMRYRPSMVTGKMRSNDEQSLDFWHFAQDFSTVPSLNETFINADYPIKRSLAVHDEPEFLVDIGIESLDARPLPVYSVPGLVDHF</sequence>
<evidence type="ECO:0000313" key="6">
    <source>
        <dbReference type="EMBL" id="XCD04730.1"/>
    </source>
</evidence>
<accession>A0AAU8AXQ9</accession>
<evidence type="ECO:0000256" key="4">
    <source>
        <dbReference type="ARBA" id="ARBA00022561"/>
    </source>
</evidence>
<evidence type="ECO:0000256" key="5">
    <source>
        <dbReference type="ARBA" id="ARBA00022844"/>
    </source>
</evidence>
<dbReference type="Gene3D" id="2.60.169.10">
    <property type="entry name" value="Microviridae F protein"/>
    <property type="match status" value="2"/>
</dbReference>
<evidence type="ECO:0000256" key="1">
    <source>
        <dbReference type="ARBA" id="ARBA00004328"/>
    </source>
</evidence>
<dbReference type="InterPro" id="IPR003514">
    <property type="entry name" value="Microviridae_protein_F"/>
</dbReference>
<dbReference type="GO" id="GO:0039615">
    <property type="term" value="C:T=1 icosahedral viral capsid"/>
    <property type="evidence" value="ECO:0007669"/>
    <property type="project" value="UniProtKB-KW"/>
</dbReference>
<dbReference type="EMBL" id="PP511499">
    <property type="protein sequence ID" value="XCD04730.1"/>
    <property type="molecule type" value="Genomic_DNA"/>
</dbReference>